<dbReference type="EMBL" id="BGPR01013756">
    <property type="protein sequence ID" value="GBN62068.1"/>
    <property type="molecule type" value="Genomic_DNA"/>
</dbReference>
<dbReference type="GO" id="GO:0003676">
    <property type="term" value="F:nucleic acid binding"/>
    <property type="evidence" value="ECO:0007669"/>
    <property type="project" value="InterPro"/>
</dbReference>
<evidence type="ECO:0000313" key="3">
    <source>
        <dbReference type="EMBL" id="GBN62068.1"/>
    </source>
</evidence>
<dbReference type="InterPro" id="IPR012337">
    <property type="entry name" value="RNaseH-like_sf"/>
</dbReference>
<dbReference type="CDD" id="cd09276">
    <property type="entry name" value="Rnase_HI_RT_non_LTR"/>
    <property type="match status" value="1"/>
</dbReference>
<protein>
    <recommendedName>
        <fullName evidence="1">RNase H type-1 domain-containing protein</fullName>
    </recommendedName>
</protein>
<sequence length="190" mass="22081">MQILAACIPLDIEARNEIKKFKPFKLRKDIDIDGIVIRSNEVYDFICTDPPREKIKIVWHFKDQIEMNNYNVFTDGSKCNGRVGCGAVISYGDQIQREFSWRLNDEVRVFLAEAKGIKNSIIETLYLQSEINIYTDSRSVVQSLNSPWSQYEIIHEIKSLLFFLIPLALESARPQKITNQRRTLKEVPLL</sequence>
<evidence type="ECO:0000313" key="2">
    <source>
        <dbReference type="EMBL" id="GBN62044.1"/>
    </source>
</evidence>
<dbReference type="GO" id="GO:0004523">
    <property type="term" value="F:RNA-DNA hybrid ribonuclease activity"/>
    <property type="evidence" value="ECO:0007669"/>
    <property type="project" value="InterPro"/>
</dbReference>
<dbReference type="OrthoDB" id="411823at2759"/>
<dbReference type="Proteomes" id="UP000499080">
    <property type="component" value="Unassembled WGS sequence"/>
</dbReference>
<dbReference type="Gene3D" id="3.30.420.10">
    <property type="entry name" value="Ribonuclease H-like superfamily/Ribonuclease H"/>
    <property type="match status" value="1"/>
</dbReference>
<name>A0A4Y2QEV2_ARAVE</name>
<dbReference type="Pfam" id="PF00075">
    <property type="entry name" value="RNase_H"/>
    <property type="match status" value="1"/>
</dbReference>
<evidence type="ECO:0000259" key="1">
    <source>
        <dbReference type="PROSITE" id="PS50879"/>
    </source>
</evidence>
<evidence type="ECO:0000313" key="4">
    <source>
        <dbReference type="Proteomes" id="UP000499080"/>
    </source>
</evidence>
<dbReference type="AlphaFoldDB" id="A0A4Y2QEV2"/>
<reference evidence="2 4" key="1">
    <citation type="journal article" date="2019" name="Sci. Rep.">
        <title>Orb-weaving spider Araneus ventricosus genome elucidates the spidroin gene catalogue.</title>
        <authorList>
            <person name="Kono N."/>
            <person name="Nakamura H."/>
            <person name="Ohtoshi R."/>
            <person name="Moran D.A.P."/>
            <person name="Shinohara A."/>
            <person name="Yoshida Y."/>
            <person name="Fujiwara M."/>
            <person name="Mori M."/>
            <person name="Tomita M."/>
            <person name="Arakawa K."/>
        </authorList>
    </citation>
    <scope>NUCLEOTIDE SEQUENCE [LARGE SCALE GENOMIC DNA]</scope>
</reference>
<gene>
    <name evidence="2" type="ORF">AVEN_16753_1</name>
    <name evidence="3" type="ORF">AVEN_18500_1</name>
</gene>
<organism evidence="2 4">
    <name type="scientific">Araneus ventricosus</name>
    <name type="common">Orbweaver spider</name>
    <name type="synonym">Epeira ventricosa</name>
    <dbReference type="NCBI Taxonomy" id="182803"/>
    <lineage>
        <taxon>Eukaryota</taxon>
        <taxon>Metazoa</taxon>
        <taxon>Ecdysozoa</taxon>
        <taxon>Arthropoda</taxon>
        <taxon>Chelicerata</taxon>
        <taxon>Arachnida</taxon>
        <taxon>Araneae</taxon>
        <taxon>Araneomorphae</taxon>
        <taxon>Entelegynae</taxon>
        <taxon>Araneoidea</taxon>
        <taxon>Araneidae</taxon>
        <taxon>Araneus</taxon>
    </lineage>
</organism>
<feature type="domain" description="RNase H type-1" evidence="1">
    <location>
        <begin position="66"/>
        <end position="190"/>
    </location>
</feature>
<dbReference type="InterPro" id="IPR002156">
    <property type="entry name" value="RNaseH_domain"/>
</dbReference>
<dbReference type="SUPFAM" id="SSF53098">
    <property type="entry name" value="Ribonuclease H-like"/>
    <property type="match status" value="1"/>
</dbReference>
<dbReference type="PROSITE" id="PS50879">
    <property type="entry name" value="RNASE_H_1"/>
    <property type="match status" value="1"/>
</dbReference>
<keyword evidence="4" id="KW-1185">Reference proteome</keyword>
<dbReference type="InterPro" id="IPR036397">
    <property type="entry name" value="RNaseH_sf"/>
</dbReference>
<accession>A0A4Y2QEV2</accession>
<dbReference type="EMBL" id="BGPR01013750">
    <property type="protein sequence ID" value="GBN62044.1"/>
    <property type="molecule type" value="Genomic_DNA"/>
</dbReference>
<comment type="caution">
    <text evidence="2">The sequence shown here is derived from an EMBL/GenBank/DDBJ whole genome shotgun (WGS) entry which is preliminary data.</text>
</comment>
<proteinExistence type="predicted"/>